<protein>
    <submittedName>
        <fullName evidence="2">Uncharacterized protein</fullName>
    </submittedName>
</protein>
<dbReference type="EnsemblPlants" id="OB04G33580.1">
    <property type="protein sequence ID" value="OB04G33580.1"/>
    <property type="gene ID" value="OB04G33580"/>
</dbReference>
<sequence length="100" mass="11223">MLSNSSPPVLNPINHPGKKKKNWDFSMMKIEKGGCERGKEKGGASQSRPKGRQCHEGIGLARVERFFFFCAFMAKAKGEFFVVTHQRYAIRKRGGAPLHS</sequence>
<feature type="region of interest" description="Disordered" evidence="1">
    <location>
        <begin position="1"/>
        <end position="53"/>
    </location>
</feature>
<evidence type="ECO:0000313" key="2">
    <source>
        <dbReference type="EnsemblPlants" id="OB04G33580.1"/>
    </source>
</evidence>
<proteinExistence type="predicted"/>
<evidence type="ECO:0000256" key="1">
    <source>
        <dbReference type="SAM" id="MobiDB-lite"/>
    </source>
</evidence>
<organism evidence="2">
    <name type="scientific">Oryza brachyantha</name>
    <name type="common">malo sina</name>
    <dbReference type="NCBI Taxonomy" id="4533"/>
    <lineage>
        <taxon>Eukaryota</taxon>
        <taxon>Viridiplantae</taxon>
        <taxon>Streptophyta</taxon>
        <taxon>Embryophyta</taxon>
        <taxon>Tracheophyta</taxon>
        <taxon>Spermatophyta</taxon>
        <taxon>Magnoliopsida</taxon>
        <taxon>Liliopsida</taxon>
        <taxon>Poales</taxon>
        <taxon>Poaceae</taxon>
        <taxon>BOP clade</taxon>
        <taxon>Oryzoideae</taxon>
        <taxon>Oryzeae</taxon>
        <taxon>Oryzinae</taxon>
        <taxon>Oryza</taxon>
    </lineage>
</organism>
<accession>J3M1T3</accession>
<keyword evidence="3" id="KW-1185">Reference proteome</keyword>
<dbReference type="Proteomes" id="UP000006038">
    <property type="component" value="Chromosome 4"/>
</dbReference>
<reference evidence="2" key="1">
    <citation type="journal article" date="2013" name="Nat. Commun.">
        <title>Whole-genome sequencing of Oryza brachyantha reveals mechanisms underlying Oryza genome evolution.</title>
        <authorList>
            <person name="Chen J."/>
            <person name="Huang Q."/>
            <person name="Gao D."/>
            <person name="Wang J."/>
            <person name="Lang Y."/>
            <person name="Liu T."/>
            <person name="Li B."/>
            <person name="Bai Z."/>
            <person name="Luis Goicoechea J."/>
            <person name="Liang C."/>
            <person name="Chen C."/>
            <person name="Zhang W."/>
            <person name="Sun S."/>
            <person name="Liao Y."/>
            <person name="Zhang X."/>
            <person name="Yang L."/>
            <person name="Song C."/>
            <person name="Wang M."/>
            <person name="Shi J."/>
            <person name="Liu G."/>
            <person name="Liu J."/>
            <person name="Zhou H."/>
            <person name="Zhou W."/>
            <person name="Yu Q."/>
            <person name="An N."/>
            <person name="Chen Y."/>
            <person name="Cai Q."/>
            <person name="Wang B."/>
            <person name="Liu B."/>
            <person name="Min J."/>
            <person name="Huang Y."/>
            <person name="Wu H."/>
            <person name="Li Z."/>
            <person name="Zhang Y."/>
            <person name="Yin Y."/>
            <person name="Song W."/>
            <person name="Jiang J."/>
            <person name="Jackson S.A."/>
            <person name="Wing R.A."/>
            <person name="Wang J."/>
            <person name="Chen M."/>
        </authorList>
    </citation>
    <scope>NUCLEOTIDE SEQUENCE [LARGE SCALE GENOMIC DNA]</scope>
    <source>
        <strain evidence="2">cv. IRGC 101232</strain>
    </source>
</reference>
<name>J3M1T3_ORYBR</name>
<dbReference type="AlphaFoldDB" id="J3M1T3"/>
<dbReference type="Gramene" id="OB04G33580.1">
    <property type="protein sequence ID" value="OB04G33580.1"/>
    <property type="gene ID" value="OB04G33580"/>
</dbReference>
<dbReference type="HOGENOM" id="CLU_2310423_0_0_1"/>
<reference evidence="2" key="2">
    <citation type="submission" date="2013-04" db="UniProtKB">
        <authorList>
            <consortium name="EnsemblPlants"/>
        </authorList>
    </citation>
    <scope>IDENTIFICATION</scope>
</reference>
<feature type="compositionally biased region" description="Basic and acidic residues" evidence="1">
    <location>
        <begin position="29"/>
        <end position="42"/>
    </location>
</feature>
<evidence type="ECO:0000313" key="3">
    <source>
        <dbReference type="Proteomes" id="UP000006038"/>
    </source>
</evidence>